<organism evidence="1 2">
    <name type="scientific">Methanocella conradii (strain DSM 24694 / JCM 17849 / CGMCC 1.5162 / HZ254)</name>
    <dbReference type="NCBI Taxonomy" id="1041930"/>
    <lineage>
        <taxon>Archaea</taxon>
        <taxon>Methanobacteriati</taxon>
        <taxon>Methanobacteriota</taxon>
        <taxon>Stenosarchaea group</taxon>
        <taxon>Methanomicrobia</taxon>
        <taxon>Methanocellales</taxon>
        <taxon>Methanocellaceae</taxon>
        <taxon>Methanocella</taxon>
    </lineage>
</organism>
<proteinExistence type="predicted"/>
<protein>
    <submittedName>
        <fullName evidence="1">Uncharacterized protein</fullName>
    </submittedName>
</protein>
<dbReference type="AlphaFoldDB" id="H8I9X1"/>
<dbReference type="KEGG" id="mez:Mtc_2196"/>
<dbReference type="STRING" id="1041930.Mtc_2196"/>
<dbReference type="Proteomes" id="UP000005233">
    <property type="component" value="Chromosome"/>
</dbReference>
<dbReference type="GeneID" id="11972355"/>
<accession>H8I9X1</accession>
<evidence type="ECO:0000313" key="2">
    <source>
        <dbReference type="Proteomes" id="UP000005233"/>
    </source>
</evidence>
<reference evidence="1 2" key="1">
    <citation type="journal article" date="2012" name="J. Bacteriol.">
        <title>Complete genome sequence of a thermophilic methanogen, Methanocella conradii HZ254, isolated from Chinese rice field soil.</title>
        <authorList>
            <person name="Lu Z."/>
            <person name="Lu Y."/>
        </authorList>
    </citation>
    <scope>NUCLEOTIDE SEQUENCE [LARGE SCALE GENOMIC DNA]</scope>
    <source>
        <strain evidence="2">DSM 24694 / JCM 17849 / CGMCC 1.5162 / HZ254</strain>
    </source>
</reference>
<dbReference type="OrthoDB" id="148342at2157"/>
<dbReference type="HOGENOM" id="CLU_768618_0_0_2"/>
<dbReference type="eggNOG" id="arCOG10873">
    <property type="taxonomic scope" value="Archaea"/>
</dbReference>
<keyword evidence="2" id="KW-1185">Reference proteome</keyword>
<gene>
    <name evidence="1" type="ordered locus">Mtc_2196</name>
</gene>
<evidence type="ECO:0000313" key="1">
    <source>
        <dbReference type="EMBL" id="AFD00931.1"/>
    </source>
</evidence>
<dbReference type="RefSeq" id="WP_014406762.1">
    <property type="nucleotide sequence ID" value="NC_017034.1"/>
</dbReference>
<name>H8I9X1_METCZ</name>
<sequence length="360" mass="39517">MAIRLSRGRALKIAALALLIPIAALAILSTEAFARTEARYLMRVGDDAIFGNDLYNSRSIQTLFHQQTLDTSDVESYDASFSGALPFGQVSLALPSISEESSQEMSASSVGFFQANYNYRPETVLGNVPLSPDYPEAVQQAIRPASMLGWSQLYPEQYGAIAIRNKLKEMNKSTPKASTAGANAKAAYSMDLFKPKNASSGPQDEPVIYPWYFDMIDKTQTVFPNPGYGSCSTNGAGSVGAARMTTNNKAAGNQSKSASNSLKPINTTSSGLTYADFSFDATTEQINNMSIVERMWRNSHRGGMMGKAYAGDTSAPLWIDPYERPYVMPRIDEHYYCMQSALNMTQPGTQIMPRFWTLMF</sequence>
<dbReference type="EMBL" id="CP003243">
    <property type="protein sequence ID" value="AFD00931.1"/>
    <property type="molecule type" value="Genomic_DNA"/>
</dbReference>